<dbReference type="InterPro" id="IPR050199">
    <property type="entry name" value="IgHV"/>
</dbReference>
<proteinExistence type="predicted"/>
<keyword evidence="4" id="KW-0964">Secreted</keyword>
<evidence type="ECO:0000256" key="12">
    <source>
        <dbReference type="SAM" id="SignalP"/>
    </source>
</evidence>
<evidence type="ECO:0000256" key="8">
    <source>
        <dbReference type="ARBA" id="ARBA00023136"/>
    </source>
</evidence>
<keyword evidence="7" id="KW-1064">Adaptive immunity</keyword>
<dbReference type="SMART" id="SM00409">
    <property type="entry name" value="IG"/>
    <property type="match status" value="2"/>
</dbReference>
<sequence>MASLYDLYVILLFISSKYAGSAAEILLSQKASEIANVGTSILLQCEVSGYNINDHHMSWVRQAPGAGTFEWLAAFRTGYTTHISESFKDRVTPSTSGSTAQLRINKLSSSDTATYYCARHRVISDIQLIQTGSEIKKPGETVKLTCKTSGYDFGSYGMNWVQQIPGKGLAWVGNINTETGNTVYASSFKGRFTITKDNSISTAYLEISSLKPEDTATYYCARHNENN</sequence>
<feature type="chain" id="PRO_5036764824" description="Ig-like domain-containing protein" evidence="12">
    <location>
        <begin position="23"/>
        <end position="227"/>
    </location>
</feature>
<evidence type="ECO:0000256" key="10">
    <source>
        <dbReference type="ARBA" id="ARBA00023319"/>
    </source>
</evidence>
<dbReference type="GO" id="GO:0005886">
    <property type="term" value="C:plasma membrane"/>
    <property type="evidence" value="ECO:0007669"/>
    <property type="project" value="UniProtKB-SubCell"/>
</dbReference>
<dbReference type="SMART" id="SM00406">
    <property type="entry name" value="IGv"/>
    <property type="match status" value="2"/>
</dbReference>
<keyword evidence="11" id="KW-1280">Immunoglobulin</keyword>
<dbReference type="Pfam" id="PF07686">
    <property type="entry name" value="V-set"/>
    <property type="match status" value="2"/>
</dbReference>
<dbReference type="InterPro" id="IPR007110">
    <property type="entry name" value="Ig-like_dom"/>
</dbReference>
<evidence type="ECO:0000256" key="3">
    <source>
        <dbReference type="ARBA" id="ARBA00022475"/>
    </source>
</evidence>
<feature type="domain" description="Ig-like" evidence="13">
    <location>
        <begin position="23"/>
        <end position="117"/>
    </location>
</feature>
<dbReference type="InterPro" id="IPR013106">
    <property type="entry name" value="Ig_V-set"/>
</dbReference>
<dbReference type="GO" id="GO:0002250">
    <property type="term" value="P:adaptive immune response"/>
    <property type="evidence" value="ECO:0007669"/>
    <property type="project" value="UniProtKB-KW"/>
</dbReference>
<evidence type="ECO:0000313" key="15">
    <source>
        <dbReference type="Proteomes" id="UP000694892"/>
    </source>
</evidence>
<keyword evidence="8" id="KW-0472">Membrane</keyword>
<keyword evidence="5 12" id="KW-0732">Signal</keyword>
<evidence type="ECO:0000256" key="9">
    <source>
        <dbReference type="ARBA" id="ARBA00023157"/>
    </source>
</evidence>
<dbReference type="InterPro" id="IPR003598">
    <property type="entry name" value="Ig_sub2"/>
</dbReference>
<dbReference type="Proteomes" id="UP000694892">
    <property type="component" value="Chromosome 1L"/>
</dbReference>
<dbReference type="PROSITE" id="PS50835">
    <property type="entry name" value="IG_LIKE"/>
    <property type="match status" value="2"/>
</dbReference>
<dbReference type="OMA" id="CARHNEN"/>
<dbReference type="SUPFAM" id="SSF48726">
    <property type="entry name" value="Immunoglobulin"/>
    <property type="match status" value="2"/>
</dbReference>
<evidence type="ECO:0000256" key="11">
    <source>
        <dbReference type="ARBA" id="ARBA00043265"/>
    </source>
</evidence>
<dbReference type="SMART" id="SM00408">
    <property type="entry name" value="IGc2"/>
    <property type="match status" value="2"/>
</dbReference>
<evidence type="ECO:0000256" key="6">
    <source>
        <dbReference type="ARBA" id="ARBA00022859"/>
    </source>
</evidence>
<dbReference type="EMBL" id="CM004466">
    <property type="protein sequence ID" value="OCU01355.1"/>
    <property type="molecule type" value="Genomic_DNA"/>
</dbReference>
<keyword evidence="3" id="KW-1003">Cell membrane</keyword>
<dbReference type="InterPro" id="IPR003599">
    <property type="entry name" value="Ig_sub"/>
</dbReference>
<dbReference type="CDD" id="cd00099">
    <property type="entry name" value="IgV"/>
    <property type="match status" value="1"/>
</dbReference>
<dbReference type="PANTHER" id="PTHR23266">
    <property type="entry name" value="IMMUNOGLOBULIN HEAVY CHAIN"/>
    <property type="match status" value="1"/>
</dbReference>
<reference evidence="15" key="1">
    <citation type="journal article" date="2016" name="Nature">
        <title>Genome evolution in the allotetraploid frog Xenopus laevis.</title>
        <authorList>
            <person name="Session A.M."/>
            <person name="Uno Y."/>
            <person name="Kwon T."/>
            <person name="Chapman J.A."/>
            <person name="Toyoda A."/>
            <person name="Takahashi S."/>
            <person name="Fukui A."/>
            <person name="Hikosaka A."/>
            <person name="Suzuki A."/>
            <person name="Kondo M."/>
            <person name="van Heeringen S.J."/>
            <person name="Quigley I."/>
            <person name="Heinz S."/>
            <person name="Ogino H."/>
            <person name="Ochi H."/>
            <person name="Hellsten U."/>
            <person name="Lyons J.B."/>
            <person name="Simakov O."/>
            <person name="Putnam N."/>
            <person name="Stites J."/>
            <person name="Kuroki Y."/>
            <person name="Tanaka T."/>
            <person name="Michiue T."/>
            <person name="Watanabe M."/>
            <person name="Bogdanovic O."/>
            <person name="Lister R."/>
            <person name="Georgiou G."/>
            <person name="Paranjpe S.S."/>
            <person name="van Kruijsbergen I."/>
            <person name="Shu S."/>
            <person name="Carlson J."/>
            <person name="Kinoshita T."/>
            <person name="Ohta Y."/>
            <person name="Mawaribuchi S."/>
            <person name="Jenkins J."/>
            <person name="Grimwood J."/>
            <person name="Schmutz J."/>
            <person name="Mitros T."/>
            <person name="Mozaffari S.V."/>
            <person name="Suzuki Y."/>
            <person name="Haramoto Y."/>
            <person name="Yamamoto T.S."/>
            <person name="Takagi C."/>
            <person name="Heald R."/>
            <person name="Miller K."/>
            <person name="Haudenschild C."/>
            <person name="Kitzman J."/>
            <person name="Nakayama T."/>
            <person name="Izutsu Y."/>
            <person name="Robert J."/>
            <person name="Fortriede J."/>
            <person name="Burns K."/>
            <person name="Lotay V."/>
            <person name="Karimi K."/>
            <person name="Yasuoka Y."/>
            <person name="Dichmann D.S."/>
            <person name="Flajnik M.F."/>
            <person name="Houston D.W."/>
            <person name="Shendure J."/>
            <person name="DuPasquier L."/>
            <person name="Vize P.D."/>
            <person name="Zorn A.M."/>
            <person name="Ito M."/>
            <person name="Marcotte E.M."/>
            <person name="Wallingford J.B."/>
            <person name="Ito Y."/>
            <person name="Asashima M."/>
            <person name="Ueno N."/>
            <person name="Matsuda Y."/>
            <person name="Veenstra G.J."/>
            <person name="Fujiyama A."/>
            <person name="Harland R.M."/>
            <person name="Taira M."/>
            <person name="Rokhsar D.S."/>
        </authorList>
    </citation>
    <scope>NUCLEOTIDE SEQUENCE [LARGE SCALE GENOMIC DNA]</scope>
    <source>
        <strain evidence="15">J</strain>
    </source>
</reference>
<keyword evidence="9" id="KW-1015">Disulfide bond</keyword>
<evidence type="ECO:0000259" key="13">
    <source>
        <dbReference type="PROSITE" id="PS50835"/>
    </source>
</evidence>
<evidence type="ECO:0000256" key="5">
    <source>
        <dbReference type="ARBA" id="ARBA00022729"/>
    </source>
</evidence>
<dbReference type="GO" id="GO:0019814">
    <property type="term" value="C:immunoglobulin complex"/>
    <property type="evidence" value="ECO:0007669"/>
    <property type="project" value="UniProtKB-KW"/>
</dbReference>
<evidence type="ECO:0000313" key="14">
    <source>
        <dbReference type="EMBL" id="OCU01355.1"/>
    </source>
</evidence>
<feature type="domain" description="Ig-like" evidence="13">
    <location>
        <begin position="124"/>
        <end position="227"/>
    </location>
</feature>
<comment type="subcellular location">
    <subcellularLocation>
        <location evidence="1">Cell membrane</location>
    </subcellularLocation>
    <subcellularLocation>
        <location evidence="2">Secreted</location>
    </subcellularLocation>
</comment>
<evidence type="ECO:0000256" key="7">
    <source>
        <dbReference type="ARBA" id="ARBA00023130"/>
    </source>
</evidence>
<protein>
    <recommendedName>
        <fullName evidence="13">Ig-like domain-containing protein</fullName>
    </recommendedName>
</protein>
<dbReference type="Gene3D" id="2.60.40.10">
    <property type="entry name" value="Immunoglobulins"/>
    <property type="match status" value="2"/>
</dbReference>
<accession>A0A974E045</accession>
<dbReference type="InterPro" id="IPR013783">
    <property type="entry name" value="Ig-like_fold"/>
</dbReference>
<dbReference type="InterPro" id="IPR036179">
    <property type="entry name" value="Ig-like_dom_sf"/>
</dbReference>
<name>A0A974E045_XENLA</name>
<evidence type="ECO:0000256" key="4">
    <source>
        <dbReference type="ARBA" id="ARBA00022525"/>
    </source>
</evidence>
<dbReference type="FunFam" id="2.60.40.10:FF:001072">
    <property type="entry name" value="Immunoglobulin heavy variable V1-24"/>
    <property type="match status" value="1"/>
</dbReference>
<feature type="signal peptide" evidence="12">
    <location>
        <begin position="1"/>
        <end position="22"/>
    </location>
</feature>
<organism evidence="14 15">
    <name type="scientific">Xenopus laevis</name>
    <name type="common">African clawed frog</name>
    <dbReference type="NCBI Taxonomy" id="8355"/>
    <lineage>
        <taxon>Eukaryota</taxon>
        <taxon>Metazoa</taxon>
        <taxon>Chordata</taxon>
        <taxon>Craniata</taxon>
        <taxon>Vertebrata</taxon>
        <taxon>Euteleostomi</taxon>
        <taxon>Amphibia</taxon>
        <taxon>Batrachia</taxon>
        <taxon>Anura</taxon>
        <taxon>Pipoidea</taxon>
        <taxon>Pipidae</taxon>
        <taxon>Xenopodinae</taxon>
        <taxon>Xenopus</taxon>
        <taxon>Xenopus</taxon>
    </lineage>
</organism>
<evidence type="ECO:0000256" key="2">
    <source>
        <dbReference type="ARBA" id="ARBA00004613"/>
    </source>
</evidence>
<dbReference type="GO" id="GO:0005576">
    <property type="term" value="C:extracellular region"/>
    <property type="evidence" value="ECO:0007669"/>
    <property type="project" value="UniProtKB-SubCell"/>
</dbReference>
<dbReference type="AlphaFoldDB" id="A0A974E045"/>
<keyword evidence="10" id="KW-0393">Immunoglobulin domain</keyword>
<evidence type="ECO:0000256" key="1">
    <source>
        <dbReference type="ARBA" id="ARBA00004236"/>
    </source>
</evidence>
<gene>
    <name evidence="14" type="ORF">XELAEV_18007143mg</name>
</gene>
<keyword evidence="6" id="KW-0391">Immunity</keyword>